<protein>
    <recommendedName>
        <fullName evidence="3">DUF1116 domain-containing protein</fullName>
    </recommendedName>
</protein>
<organism evidence="1 2">
    <name type="scientific">Methylocystis iwaonis</name>
    <dbReference type="NCBI Taxonomy" id="2885079"/>
    <lineage>
        <taxon>Bacteria</taxon>
        <taxon>Pseudomonadati</taxon>
        <taxon>Pseudomonadota</taxon>
        <taxon>Alphaproteobacteria</taxon>
        <taxon>Hyphomicrobiales</taxon>
        <taxon>Methylocystaceae</taxon>
        <taxon>Methylocystis</taxon>
    </lineage>
</organism>
<accession>A0ABM8EDU3</accession>
<dbReference type="Gene3D" id="3.90.1710.10">
    <property type="entry name" value="Enterococcus faecalis V583 domain"/>
    <property type="match status" value="1"/>
</dbReference>
<proteinExistence type="predicted"/>
<evidence type="ECO:0000313" key="2">
    <source>
        <dbReference type="Proteomes" id="UP001317629"/>
    </source>
</evidence>
<keyword evidence="1" id="KW-0614">Plasmid</keyword>
<dbReference type="EMBL" id="AP027143">
    <property type="protein sequence ID" value="BDV36206.1"/>
    <property type="molecule type" value="Genomic_DNA"/>
</dbReference>
<dbReference type="Gene3D" id="1.10.10.660">
    <property type="entry name" value="conserved protein of unknown function from Enterococcus faecalis V583"/>
    <property type="match status" value="1"/>
</dbReference>
<evidence type="ECO:0000313" key="1">
    <source>
        <dbReference type="EMBL" id="BDV36206.1"/>
    </source>
</evidence>
<reference evidence="1 2" key="1">
    <citation type="journal article" date="2023" name="Int. J. Syst. Evol. Microbiol.">
        <title>Methylocystis iwaonis sp. nov., a type II methane-oxidizing bacterium from surface soil of a rice paddy field in Japan, and emended description of the genus Methylocystis (ex Whittenbury et al. 1970) Bowman et al. 1993.</title>
        <authorList>
            <person name="Kaise H."/>
            <person name="Sawadogo J.B."/>
            <person name="Alam M.S."/>
            <person name="Ueno C."/>
            <person name="Dianou D."/>
            <person name="Shinjo R."/>
            <person name="Asakawa S."/>
        </authorList>
    </citation>
    <scope>NUCLEOTIDE SEQUENCE [LARGE SCALE GENOMIC DNA]</scope>
    <source>
        <strain evidence="1 2">SS37A-Re</strain>
    </source>
</reference>
<sequence length="457" mass="47708">MINIGLPLFEESIRGQGAPVIGVDWQIPCGGESDVISALARLMGPKSSIVDAANAEVVARLNNGAPLLKGVERAGAVVPGMSERTLLHCGPAIAWADMCDPLRRSIKAAIVAEGWAGNIEAAARLIASREIELRPANEHSTVVPMATVIGPSAPVYVVENEMGRTIAFSSINQGAGETQWFGVDSSLAIDRLFFIRDVIGPVIGEAIARRGAIDVLSLAAQGVVMGDDVHIRVQATTCLLLRDLLPFLMRISRPGAGEAADFLSRNHTMFLNIAMAAAKSLVDSAAKVENSSIVTTMSRNGVTYGIRLAGLERWFLAAAPPIQKALYFPGYGPEASTADIGDSAVLELIGLGGAVSANSPAVAGFLGGRMADAIAATRKMQRICAGESRSFLLPILENAGAPLGVDVRRVVELAITPAVNTGVIHAFSGAGQIGAGVASAPIDCFTQALMDLDQRIM</sequence>
<keyword evidence="2" id="KW-1185">Reference proteome</keyword>
<geneLocation type="plasmid" evidence="1 2">
    <name>pSS37A-Re-1</name>
</geneLocation>
<name>A0ABM8EDU3_9HYPH</name>
<evidence type="ECO:0008006" key="3">
    <source>
        <dbReference type="Google" id="ProtNLM"/>
    </source>
</evidence>
<dbReference type="InterPro" id="IPR024033">
    <property type="entry name" value="OXTCase_su_AllG_h-dom"/>
</dbReference>
<dbReference type="Gene3D" id="3.90.1700.10">
    <property type="entry name" value="v583 domain like"/>
    <property type="match status" value="1"/>
</dbReference>
<dbReference type="InterPro" id="IPR009499">
    <property type="entry name" value="AllG-like"/>
</dbReference>
<dbReference type="Gene3D" id="3.40.50.720">
    <property type="entry name" value="NAD(P)-binding Rossmann-like Domain"/>
    <property type="match status" value="1"/>
</dbReference>
<dbReference type="Pfam" id="PF06545">
    <property type="entry name" value="AllG"/>
    <property type="match status" value="1"/>
</dbReference>
<gene>
    <name evidence="1" type="ORF">SS37A_37360</name>
</gene>
<dbReference type="Proteomes" id="UP001317629">
    <property type="component" value="Plasmid pSS37A-Re-1"/>
</dbReference>